<feature type="region of interest" description="Disordered" evidence="1">
    <location>
        <begin position="260"/>
        <end position="294"/>
    </location>
</feature>
<feature type="compositionally biased region" description="Low complexity" evidence="1">
    <location>
        <begin position="664"/>
        <end position="673"/>
    </location>
</feature>
<name>A5K3D7_PLAVS</name>
<dbReference type="EMBL" id="AAKM01000004">
    <property type="protein sequence ID" value="EDL46041.1"/>
    <property type="molecule type" value="Genomic_DNA"/>
</dbReference>
<feature type="compositionally biased region" description="Basic and acidic residues" evidence="1">
    <location>
        <begin position="644"/>
        <end position="663"/>
    </location>
</feature>
<feature type="compositionally biased region" description="Polar residues" evidence="1">
    <location>
        <begin position="1277"/>
        <end position="1288"/>
    </location>
</feature>
<feature type="region of interest" description="Disordered" evidence="1">
    <location>
        <begin position="1135"/>
        <end position="1288"/>
    </location>
</feature>
<feature type="region of interest" description="Disordered" evidence="1">
    <location>
        <begin position="1766"/>
        <end position="1848"/>
    </location>
</feature>
<feature type="compositionally biased region" description="Basic and acidic residues" evidence="1">
    <location>
        <begin position="1389"/>
        <end position="1400"/>
    </location>
</feature>
<feature type="region of interest" description="Disordered" evidence="1">
    <location>
        <begin position="889"/>
        <end position="911"/>
    </location>
</feature>
<sequence>MNVHAGFYSHGNGLKAAPKGLNTGRHRSTQMMSASPTEVFSPDTYCSKLCEKKRSNCVEAATANHVQFKNGHKVQTPNVLNGRSFPQQKTRQKIDDERYTHMINNGNVKNEMEQFCNFFQYDNNNSFLCNDYCEYMNSFFASEAQMYFGAKYHFDSFDKFSNLPVLTQICKLSNFKKIKREYFANGEKNRYGKNALFKKIIKNHLNSVEKYTRTLATPPKAEFAQFRKRGRRGRRGRRGENGFPFKSKSILRKYFNIGGGNSRAGKNSQKRGNVLKPNHSDGQKQSIRRIPKEKKILLRNPQMSRDEKGKFLKRIHLHFSSCGSSGIDILLSPDGTKGVSELFLLRKRQTDQLEENRDDKSTKSEGVHRHSQFVPPNQWVQIVSYGDMELYKLMRKRLRDKCKNEARFSTTSRWRSTFCAKKKAMKVLYRSGSFTGGKTDDKREEDQTEGQEYTRLSPKHVQTHRERNNAAKNGNGQLVVNLGRVKYKCLNEYHSLLNYQNGFTHNRGENNETEMEKPHRAGSAGGTTKWCSCSESDASFSNLQKSCGMYFSEEGTPNGMNASHMGHPNGIDPLYVGVTDGKEGGKEHRNEHWKEHRNEHWTEHTNKFYITSGTTCTSASKSEANPIDDLCSDERKAGSVSSEQFKKTHQEGDRGNSSMEDRSTQNSSTQNSSMEKRYSDHAKDIQEGGTHFSVKNVARPLPLGEPEQGGMCSQSKWSEKAPQLHLRHAQVEEDKLSIYHNERLCAVGRDYQRGWGSNLGDRRGGSPHGRVLSPRGARVHHPERGYLSIAHSQCNSYPRGPPLEKSLKGEDNKMENTPREGSGTLGGKASSDPFDQATRSCERGVIGGGTNPILLETPQLENKQKFALKPKVYWSKRRPFWEEKPPKRGIAKNRQEGMRSGTNTDERHCGEGSLKNVEEDHVHSEKNIITLNEGIHIGFVFTEGEKQPLRNFSLTSDSTCTLRSTPLHKRTLTNELPSPRERRIIRSSGNAQKRSYTTSCINETPIFRCRKNLSANIVSLVDANKYDSMRSRSGHSCAASSRESSSRLSSSRARVGRPRRGERGRRGMKTSHSSDGNSLKGDLPPPTLVENDPPMVNISSISNEMSSNRFESKTQLKSIYTKRLVDKKEEPFTHTKETTAWGKQRGMLPPVKDNSLSENRLTRCAPPSGFLPPGRDSTAEELPLSRKRVKNGGSKGSKMNRSDKSDTPFTCTPEQRDAHKQEDPQVDCPHTKDPLPRERKSKMQSCLSDKEVVNRNLSSGSHSTDKRRPKKGRSKLETNNTTAGKGNQQITHFNSADIRNTKGEALWGNHLKWDCFTHSVCPNEETSKATEKDFSPSEQTHLGDPPRNGILQLEGNCKMRRLPDSQRGGSRNGVAISVGGLNGKSQLGKPREGDSPLRDHKECYRYDDGGLDYLRKGDHPSSRKRCIRLADWEQVNKRTQCVEGGTGGEQKGERYNQQGGLTCVGQQKGGSYDQQGGLTCVGQQKGGSYDQQRGLKSVGQQKGGSYDQQGGLTCVGQQKGGSYNQQGRLKLGPNSPSGTCPKKIEAINKSAHHLGGDLYKDNLTSRTNLPIDFFTKDGSAATGRRNLPPPLQIQQLEYVPSNVGNCGGVPNPHDEHCDGGLAHRFKNAPPEDLKKSTNETFQKKSQNSYLIEWYPGFDIPIGTYGRAILRKALHQKRMTDVKKCDELLSSNGLFPTSRSTFGDMKIRDLYRAAHILGVWNVAEKYCLLACERNGYKREWIAMLKSSGVKVTIKALKELRSRHLLTSKHFSTSGKKKQISSNSSSNNNRAKKRDPGGVDTNGAVKATFERGAHPGGPMLEAPSPIRKKSSHSPNCSHDGKAGTTPSDCLHSKKCKRENKTCYTVAEQQSYLSTGESKMADAKRTPNQVSCSSPRNNLPSEHINEWRDALLRRLKKNQMGITNDGSCQIGSGRDAKTDFVKKHKDKLSPPPQMSNAPVVAYTAASNYVSADTRSNSLSKIPFGYSTQDRFSNVVGGPLSGTLTDDPEMSDEIGVENSNQLQNTCHFFDANFLHARGAPTHQNWNSTGTASMGDADHIGGITIRGDTSHPAGNIPVMGDLSTYDGTRNEHALEMGMLSDLFHTGGTADSFQFWGSSKSGSRFVDEYM</sequence>
<dbReference type="VEuPathDB" id="PlasmoDB:PVX_117365"/>
<protein>
    <submittedName>
        <fullName evidence="2">Uncharacterized protein</fullName>
    </submittedName>
</protein>
<comment type="caution">
    <text evidence="2">The sequence shown here is derived from an EMBL/GenBank/DDBJ whole genome shotgun (WGS) entry which is preliminary data.</text>
</comment>
<feature type="compositionally biased region" description="Low complexity" evidence="1">
    <location>
        <begin position="1036"/>
        <end position="1053"/>
    </location>
</feature>
<feature type="region of interest" description="Disordered" evidence="1">
    <location>
        <begin position="758"/>
        <end position="779"/>
    </location>
</feature>
<feature type="region of interest" description="Disordered" evidence="1">
    <location>
        <begin position="1"/>
        <end position="27"/>
    </location>
</feature>
<proteinExistence type="predicted"/>
<feature type="region of interest" description="Disordered" evidence="1">
    <location>
        <begin position="1873"/>
        <end position="1898"/>
    </location>
</feature>
<feature type="compositionally biased region" description="Basic and acidic residues" evidence="1">
    <location>
        <begin position="508"/>
        <end position="519"/>
    </location>
</feature>
<dbReference type="Proteomes" id="UP000008333">
    <property type="component" value="Unassembled WGS sequence"/>
</dbReference>
<dbReference type="PhylomeDB" id="A5K3D7"/>
<feature type="compositionally biased region" description="Basic and acidic residues" evidence="1">
    <location>
        <begin position="805"/>
        <end position="818"/>
    </location>
</feature>
<dbReference type="RefSeq" id="XP_001615768.1">
    <property type="nucleotide sequence ID" value="XM_001615718.1"/>
</dbReference>
<accession>A5K3D7</accession>
<feature type="region of interest" description="Disordered" evidence="1">
    <location>
        <begin position="1327"/>
        <end position="1400"/>
    </location>
</feature>
<feature type="region of interest" description="Disordered" evidence="1">
    <location>
        <begin position="791"/>
        <end position="836"/>
    </location>
</feature>
<organism evidence="2 3">
    <name type="scientific">Plasmodium vivax (strain Salvador I)</name>
    <dbReference type="NCBI Taxonomy" id="126793"/>
    <lineage>
        <taxon>Eukaryota</taxon>
        <taxon>Sar</taxon>
        <taxon>Alveolata</taxon>
        <taxon>Apicomplexa</taxon>
        <taxon>Aconoidasida</taxon>
        <taxon>Haemosporida</taxon>
        <taxon>Plasmodiidae</taxon>
        <taxon>Plasmodium</taxon>
        <taxon>Plasmodium (Plasmodium)</taxon>
    </lineage>
</organism>
<keyword evidence="3" id="KW-1185">Reference proteome</keyword>
<feature type="compositionally biased region" description="Polar residues" evidence="1">
    <location>
        <begin position="1883"/>
        <end position="1897"/>
    </location>
</feature>
<feature type="region of interest" description="Disordered" evidence="1">
    <location>
        <begin position="616"/>
        <end position="680"/>
    </location>
</feature>
<feature type="region of interest" description="Disordered" evidence="1">
    <location>
        <begin position="1029"/>
        <end position="1090"/>
    </location>
</feature>
<dbReference type="OMA" id="KRRPFWE"/>
<reference evidence="2 3" key="1">
    <citation type="journal article" date="2008" name="Nature">
        <title>Comparative genomics of the neglected human malaria parasite Plasmodium vivax.</title>
        <authorList>
            <person name="Carlton J.M."/>
            <person name="Adams J.H."/>
            <person name="Silva J.C."/>
            <person name="Bidwell S.L."/>
            <person name="Lorenzi H."/>
            <person name="Caler E."/>
            <person name="Crabtree J."/>
            <person name="Angiuoli S.V."/>
            <person name="Merino E.F."/>
            <person name="Amedeo P."/>
            <person name="Cheng Q."/>
            <person name="Coulson R.M."/>
            <person name="Crabb B.S."/>
            <person name="Del Portillo H.A."/>
            <person name="Essien K."/>
            <person name="Feldblyum T.V."/>
            <person name="Fernandez-Becerra C."/>
            <person name="Gilson P.R."/>
            <person name="Gueye A.H."/>
            <person name="Guo X."/>
            <person name="Kang'a S."/>
            <person name="Kooij T.W."/>
            <person name="Korsinczky M."/>
            <person name="Meyer E.V."/>
            <person name="Nene V."/>
            <person name="Paulsen I."/>
            <person name="White O."/>
            <person name="Ralph S.A."/>
            <person name="Ren Q."/>
            <person name="Sargeant T.J."/>
            <person name="Salzberg S.L."/>
            <person name="Stoeckert C.J."/>
            <person name="Sullivan S.A."/>
            <person name="Yamamoto M.M."/>
            <person name="Hoffman S.L."/>
            <person name="Wortman J.R."/>
            <person name="Gardner M.J."/>
            <person name="Galinski M.R."/>
            <person name="Barnwell J.W."/>
            <person name="Fraser-Liggett C.M."/>
        </authorList>
    </citation>
    <scope>NUCLEOTIDE SEQUENCE [LARGE SCALE GENOMIC DNA]</scope>
    <source>
        <strain evidence="2 3">Salvador I</strain>
    </source>
</reference>
<dbReference type="GeneID" id="5475066"/>
<evidence type="ECO:0000313" key="2">
    <source>
        <dbReference type="EMBL" id="EDL46041.1"/>
    </source>
</evidence>
<evidence type="ECO:0000313" key="3">
    <source>
        <dbReference type="Proteomes" id="UP000008333"/>
    </source>
</evidence>
<dbReference type="KEGG" id="pvx:PVX_117365"/>
<gene>
    <name evidence="2" type="ORF">PVX_117365</name>
</gene>
<feature type="compositionally biased region" description="Basic and acidic residues" evidence="1">
    <location>
        <begin position="1214"/>
        <end position="1238"/>
    </location>
</feature>
<evidence type="ECO:0000256" key="1">
    <source>
        <dbReference type="SAM" id="MobiDB-lite"/>
    </source>
</evidence>
<dbReference type="InParanoid" id="A5K3D7"/>
<feature type="region of interest" description="Disordered" evidence="1">
    <location>
        <begin position="432"/>
        <end position="453"/>
    </location>
</feature>
<feature type="region of interest" description="Disordered" evidence="1">
    <location>
        <begin position="508"/>
        <end position="527"/>
    </location>
</feature>